<feature type="signal peptide" evidence="2">
    <location>
        <begin position="1"/>
        <end position="19"/>
    </location>
</feature>
<sequence length="93" mass="10072">MKNALVFGFAMALAISVNAQEVKSNKTAVAKERISKMTTQAPAADFVAPQTKSDKVGRSRVASQEKVNALDADNETTTFQKVKSDKSARKLVR</sequence>
<feature type="region of interest" description="Disordered" evidence="1">
    <location>
        <begin position="41"/>
        <end position="69"/>
    </location>
</feature>
<keyword evidence="4" id="KW-1185">Reference proteome</keyword>
<evidence type="ECO:0000313" key="4">
    <source>
        <dbReference type="Proteomes" id="UP001310022"/>
    </source>
</evidence>
<dbReference type="AlphaFoldDB" id="A0AAN5ALB3"/>
<accession>A0AAN5ALB3</accession>
<evidence type="ECO:0000256" key="1">
    <source>
        <dbReference type="SAM" id="MobiDB-lite"/>
    </source>
</evidence>
<name>A0AAN5ALB3_9BACT</name>
<proteinExistence type="predicted"/>
<dbReference type="Proteomes" id="UP001310022">
    <property type="component" value="Unassembled WGS sequence"/>
</dbReference>
<protein>
    <submittedName>
        <fullName evidence="3">Uncharacterized protein</fullName>
    </submittedName>
</protein>
<keyword evidence="2" id="KW-0732">Signal</keyword>
<dbReference type="RefSeq" id="WP_338238867.1">
    <property type="nucleotide sequence ID" value="NZ_BQKE01000003.1"/>
</dbReference>
<evidence type="ECO:0000313" key="3">
    <source>
        <dbReference type="EMBL" id="GJM63745.1"/>
    </source>
</evidence>
<comment type="caution">
    <text evidence="3">The sequence shown here is derived from an EMBL/GenBank/DDBJ whole genome shotgun (WGS) entry which is preliminary data.</text>
</comment>
<feature type="chain" id="PRO_5042814152" evidence="2">
    <location>
        <begin position="20"/>
        <end position="93"/>
    </location>
</feature>
<organism evidence="3 4">
    <name type="scientific">Persicobacter diffluens</name>
    <dbReference type="NCBI Taxonomy" id="981"/>
    <lineage>
        <taxon>Bacteria</taxon>
        <taxon>Pseudomonadati</taxon>
        <taxon>Bacteroidota</taxon>
        <taxon>Cytophagia</taxon>
        <taxon>Cytophagales</taxon>
        <taxon>Persicobacteraceae</taxon>
        <taxon>Persicobacter</taxon>
    </lineage>
</organism>
<reference evidence="3 4" key="1">
    <citation type="submission" date="2021-12" db="EMBL/GenBank/DDBJ databases">
        <title>Genome sequencing of bacteria with rrn-lacking chromosome and rrn-plasmid.</title>
        <authorList>
            <person name="Anda M."/>
            <person name="Iwasaki W."/>
        </authorList>
    </citation>
    <scope>NUCLEOTIDE SEQUENCE [LARGE SCALE GENOMIC DNA]</scope>
    <source>
        <strain evidence="3 4">NBRC 15940</strain>
    </source>
</reference>
<gene>
    <name evidence="3" type="ORF">PEDI_42970</name>
</gene>
<evidence type="ECO:0000256" key="2">
    <source>
        <dbReference type="SAM" id="SignalP"/>
    </source>
</evidence>
<dbReference type="EMBL" id="BQKE01000003">
    <property type="protein sequence ID" value="GJM63745.1"/>
    <property type="molecule type" value="Genomic_DNA"/>
</dbReference>